<proteinExistence type="predicted"/>
<dbReference type="EMBL" id="CP123385">
    <property type="protein sequence ID" value="XCC95941.1"/>
    <property type="molecule type" value="Genomic_DNA"/>
</dbReference>
<dbReference type="RefSeq" id="WP_353474808.1">
    <property type="nucleotide sequence ID" value="NZ_CP123385.1"/>
</dbReference>
<protein>
    <submittedName>
        <fullName evidence="1">Uncharacterized protein</fullName>
    </submittedName>
</protein>
<reference evidence="1" key="1">
    <citation type="submission" date="2023-02" db="EMBL/GenBank/DDBJ databases">
        <title>Description and genomic characterization of Salipiger bruguierae sp. nov., isolated from the sediment of mangrove plant Bruguiera sexangula.</title>
        <authorList>
            <person name="Long M."/>
        </authorList>
    </citation>
    <scope>NUCLEOTIDE SEQUENCE</scope>
    <source>
        <strain evidence="1">H15</strain>
    </source>
</reference>
<dbReference type="AlphaFoldDB" id="A0AAU8ANP5"/>
<gene>
    <name evidence="1" type="ORF">PVT71_14660</name>
</gene>
<accession>A0AAU8ANP5</accession>
<name>A0AAU8ANP5_9RHOB</name>
<evidence type="ECO:0000313" key="1">
    <source>
        <dbReference type="EMBL" id="XCC95941.1"/>
    </source>
</evidence>
<sequence>MEQHHDILRELEEFERETGVSPATVCRSATGNPRLYKRLRERFEQTREQVELIRAELTKRRNLGERGEA</sequence>
<organism evidence="1">
    <name type="scientific">Alloyangia sp. H15</name>
    <dbReference type="NCBI Taxonomy" id="3029062"/>
    <lineage>
        <taxon>Bacteria</taxon>
        <taxon>Pseudomonadati</taxon>
        <taxon>Pseudomonadota</taxon>
        <taxon>Alphaproteobacteria</taxon>
        <taxon>Rhodobacterales</taxon>
        <taxon>Roseobacteraceae</taxon>
        <taxon>Alloyangia</taxon>
    </lineage>
</organism>